<dbReference type="AlphaFoldDB" id="A0A4S8PJU4"/>
<dbReference type="Proteomes" id="UP000305792">
    <property type="component" value="Unassembled WGS sequence"/>
</dbReference>
<evidence type="ECO:0000313" key="3">
    <source>
        <dbReference type="Proteomes" id="UP000305792"/>
    </source>
</evidence>
<sequence>MHRTPIAIVGAALLALTGCTEAPEDPLDERVDLGLEADEDDEARLQAALQEGMEVGGELDAILNRLMRRCLEDKGFTVHDETELFLWPSGAEGDLDLLDFQAPVEQIPTAEEAAENGFMVWAETYDGSELAPEDEVPDYMQDYYNTMEGPWYDLSDEERLAWNRAYFGPAVVAWRDSNDTDEERLQEPEPGGCDGEMHSAVYGEPTRITDVEDPSVLWEWGEPNPLWVDWDYYDDIRDWRDLTREEERAFLVCLDADTEPGWDFNQDGYVDPFFYVHAFYPPDPANAGIEFDPLPDAELAAMPEIPADAPYDYDTAFAAELALATAFAACADDTGYREAGRSQWRAMNIGRMLEHESEVYAWQEQMYAYLETAQALLES</sequence>
<dbReference type="OrthoDB" id="4053327at2"/>
<evidence type="ECO:0000313" key="2">
    <source>
        <dbReference type="EMBL" id="THV28709.1"/>
    </source>
</evidence>
<dbReference type="PROSITE" id="PS51257">
    <property type="entry name" value="PROKAR_LIPOPROTEIN"/>
    <property type="match status" value="1"/>
</dbReference>
<evidence type="ECO:0000256" key="1">
    <source>
        <dbReference type="SAM" id="MobiDB-lite"/>
    </source>
</evidence>
<proteinExistence type="predicted"/>
<organism evidence="2 3">
    <name type="scientific">Glycomyces paridis</name>
    <dbReference type="NCBI Taxonomy" id="2126555"/>
    <lineage>
        <taxon>Bacteria</taxon>
        <taxon>Bacillati</taxon>
        <taxon>Actinomycetota</taxon>
        <taxon>Actinomycetes</taxon>
        <taxon>Glycomycetales</taxon>
        <taxon>Glycomycetaceae</taxon>
        <taxon>Glycomyces</taxon>
    </lineage>
</organism>
<gene>
    <name evidence="2" type="ORF">E9998_11425</name>
</gene>
<feature type="region of interest" description="Disordered" evidence="1">
    <location>
        <begin position="177"/>
        <end position="197"/>
    </location>
</feature>
<reference evidence="2 3" key="1">
    <citation type="journal article" date="2018" name="Int. J. Syst. Evol. Microbiol.">
        <title>Glycomyces paridis sp. nov., isolated from the medicinal plant Paris polyphylla.</title>
        <authorList>
            <person name="Fang X.M."/>
            <person name="Bai J.L."/>
            <person name="Su J."/>
            <person name="Zhao L.L."/>
            <person name="Liu H.Y."/>
            <person name="Ma B.P."/>
            <person name="Zhang Y.Q."/>
            <person name="Yu L.Y."/>
        </authorList>
    </citation>
    <scope>NUCLEOTIDE SEQUENCE [LARGE SCALE GENOMIC DNA]</scope>
    <source>
        <strain evidence="2 3">CPCC 204357</strain>
    </source>
</reference>
<protein>
    <submittedName>
        <fullName evidence="2">Uncharacterized protein</fullName>
    </submittedName>
</protein>
<dbReference type="RefSeq" id="WP_136529816.1">
    <property type="nucleotide sequence ID" value="NZ_STGX01000007.1"/>
</dbReference>
<keyword evidence="3" id="KW-1185">Reference proteome</keyword>
<dbReference type="EMBL" id="STGX01000007">
    <property type="protein sequence ID" value="THV28709.1"/>
    <property type="molecule type" value="Genomic_DNA"/>
</dbReference>
<comment type="caution">
    <text evidence="2">The sequence shown here is derived from an EMBL/GenBank/DDBJ whole genome shotgun (WGS) entry which is preliminary data.</text>
</comment>
<name>A0A4S8PJU4_9ACTN</name>
<accession>A0A4S8PJU4</accession>